<dbReference type="KEGG" id="vg:26641454"/>
<evidence type="ECO:0000313" key="1">
    <source>
        <dbReference type="EMBL" id="AKC02849.1"/>
    </source>
</evidence>
<evidence type="ECO:0000313" key="2">
    <source>
        <dbReference type="Proteomes" id="UP000033019"/>
    </source>
</evidence>
<gene>
    <name evidence="1" type="ORF">Gmala1_11</name>
</gene>
<dbReference type="RefSeq" id="YP_009215221.1">
    <property type="nucleotide sequence ID" value="NC_028972.1"/>
</dbReference>
<name>A0A0E3T6K5_9CAUD</name>
<organism evidence="1 2">
    <name type="scientific">Gordonia phage Gmala1</name>
    <dbReference type="NCBI Taxonomy" id="1622190"/>
    <lineage>
        <taxon>Viruses</taxon>
        <taxon>Duplodnaviria</taxon>
        <taxon>Heunggongvirae</taxon>
        <taxon>Uroviricota</taxon>
        <taxon>Caudoviricetes</taxon>
        <taxon>Gordtnkvirus</taxon>
        <taxon>Gordtnkvirus gordtnk2</taxon>
    </lineage>
</organism>
<dbReference type="OrthoDB" id="12832at10239"/>
<dbReference type="GeneID" id="26641454"/>
<proteinExistence type="predicted"/>
<sequence>MIDPDTLCFPNNVVDFLGTALMGIDADTRVRKRPIKDTDESQSISVFPVDWNPVPNSMEMVGRRHEPTLQRYSIMVQGFIADMDEERGIRKHSLLSAQIRSTLYRSHAVAVALPQLVVSFSGSSGATTERVSRWGVVGQQYLNNQLPNNGKFLFLSTTEVFVETEFE</sequence>
<dbReference type="EMBL" id="KP790009">
    <property type="protein sequence ID" value="AKC02849.1"/>
    <property type="molecule type" value="Genomic_DNA"/>
</dbReference>
<reference evidence="1 2" key="1">
    <citation type="journal article" date="2015" name="Sci. Rep.">
        <title>Bacteriophages of wastewater foaming-associated filamentous Gordonia reduce host levels in raw activated sludge.</title>
        <authorList>
            <person name="Liu M."/>
            <person name="Gill J.J."/>
            <person name="Young R."/>
            <person name="Summer E.J."/>
        </authorList>
    </citation>
    <scope>NUCLEOTIDE SEQUENCE [LARGE SCALE GENOMIC DNA]</scope>
</reference>
<dbReference type="Proteomes" id="UP000033019">
    <property type="component" value="Segment"/>
</dbReference>
<accession>A0A0E3T6K5</accession>
<protein>
    <submittedName>
        <fullName evidence="1">Uncharacterized protein</fullName>
    </submittedName>
</protein>